<dbReference type="EMBL" id="UZAJ01003255">
    <property type="protein sequence ID" value="VDO39705.1"/>
    <property type="molecule type" value="Genomic_DNA"/>
</dbReference>
<dbReference type="WBParaSite" id="OFLC_0000434301-mRNA-1">
    <property type="protein sequence ID" value="OFLC_0000434301-mRNA-1"/>
    <property type="gene ID" value="OFLC_0000434301"/>
</dbReference>
<protein>
    <submittedName>
        <fullName evidence="2 4">Uncharacterized protein</fullName>
    </submittedName>
</protein>
<reference evidence="4" key="1">
    <citation type="submission" date="2016-06" db="UniProtKB">
        <authorList>
            <consortium name="WormBaseParasite"/>
        </authorList>
    </citation>
    <scope>IDENTIFICATION</scope>
</reference>
<evidence type="ECO:0000313" key="2">
    <source>
        <dbReference type="EMBL" id="VDO39705.1"/>
    </source>
</evidence>
<evidence type="ECO:0000313" key="3">
    <source>
        <dbReference type="Proteomes" id="UP000267606"/>
    </source>
</evidence>
<keyword evidence="3" id="KW-1185">Reference proteome</keyword>
<feature type="region of interest" description="Disordered" evidence="1">
    <location>
        <begin position="14"/>
        <end position="49"/>
    </location>
</feature>
<accession>A0A183HA32</accession>
<gene>
    <name evidence="2" type="ORF">OFLC_LOCUS4345</name>
</gene>
<dbReference type="Proteomes" id="UP000267606">
    <property type="component" value="Unassembled WGS sequence"/>
</dbReference>
<proteinExistence type="predicted"/>
<evidence type="ECO:0000313" key="4">
    <source>
        <dbReference type="WBParaSite" id="OFLC_0000434301-mRNA-1"/>
    </source>
</evidence>
<name>A0A183HA32_9BILA</name>
<reference evidence="2 3" key="2">
    <citation type="submission" date="2018-11" db="EMBL/GenBank/DDBJ databases">
        <authorList>
            <consortium name="Pathogen Informatics"/>
        </authorList>
    </citation>
    <scope>NUCLEOTIDE SEQUENCE [LARGE SCALE GENOMIC DNA]</scope>
</reference>
<evidence type="ECO:0000256" key="1">
    <source>
        <dbReference type="SAM" id="MobiDB-lite"/>
    </source>
</evidence>
<dbReference type="AlphaFoldDB" id="A0A183HA32"/>
<sequence length="74" mass="8153">MSCVEGGVCHLPALSSPLPTENRRMNSLKNPLSESFRPTRPNTPMTTGHGEVKIYDTCDLICTSLSTRWDAMIS</sequence>
<organism evidence="4">
    <name type="scientific">Onchocerca flexuosa</name>
    <dbReference type="NCBI Taxonomy" id="387005"/>
    <lineage>
        <taxon>Eukaryota</taxon>
        <taxon>Metazoa</taxon>
        <taxon>Ecdysozoa</taxon>
        <taxon>Nematoda</taxon>
        <taxon>Chromadorea</taxon>
        <taxon>Rhabditida</taxon>
        <taxon>Spirurina</taxon>
        <taxon>Spiruromorpha</taxon>
        <taxon>Filarioidea</taxon>
        <taxon>Onchocercidae</taxon>
        <taxon>Onchocerca</taxon>
    </lineage>
</organism>